<dbReference type="InterPro" id="IPR006860">
    <property type="entry name" value="FecR"/>
</dbReference>
<name>A0A4Q9FEX6_9FLAO</name>
<keyword evidence="1" id="KW-1133">Transmembrane helix</keyword>
<reference evidence="4 5" key="1">
    <citation type="submission" date="2019-02" db="EMBL/GenBank/DDBJ databases">
        <title>Hyunsoonleella sp., isolated from marine sediment.</title>
        <authorList>
            <person name="Liu B.-T."/>
        </authorList>
    </citation>
    <scope>NUCLEOTIDE SEQUENCE [LARGE SCALE GENOMIC DNA]</scope>
    <source>
        <strain evidence="4 5">T58</strain>
    </source>
</reference>
<dbReference type="PANTHER" id="PTHR30273">
    <property type="entry name" value="PERIPLASMIC SIGNAL SENSOR AND SIGMA FACTOR ACTIVATOR FECR-RELATED"/>
    <property type="match status" value="1"/>
</dbReference>
<gene>
    <name evidence="4" type="ORF">EYD45_08105</name>
</gene>
<organism evidence="4 5">
    <name type="scientific">Hyunsoonleella flava</name>
    <dbReference type="NCBI Taxonomy" id="2527939"/>
    <lineage>
        <taxon>Bacteria</taxon>
        <taxon>Pseudomonadati</taxon>
        <taxon>Bacteroidota</taxon>
        <taxon>Flavobacteriia</taxon>
        <taxon>Flavobacteriales</taxon>
        <taxon>Flavobacteriaceae</taxon>
    </lineage>
</organism>
<keyword evidence="5" id="KW-1185">Reference proteome</keyword>
<protein>
    <submittedName>
        <fullName evidence="4">FecR family protein</fullName>
    </submittedName>
</protein>
<dbReference type="Pfam" id="PF16344">
    <property type="entry name" value="FecR_C"/>
    <property type="match status" value="1"/>
</dbReference>
<dbReference type="PIRSF" id="PIRSF018266">
    <property type="entry name" value="FecR"/>
    <property type="match status" value="1"/>
</dbReference>
<dbReference type="AlphaFoldDB" id="A0A4Q9FEX6"/>
<evidence type="ECO:0000313" key="4">
    <source>
        <dbReference type="EMBL" id="TBN03968.1"/>
    </source>
</evidence>
<feature type="transmembrane region" description="Helical" evidence="1">
    <location>
        <begin position="81"/>
        <end position="99"/>
    </location>
</feature>
<sequence length="385" mass="44845">MMPKNIEELIIKFLNKSINNQEWNELNLWYEKSENNQLLHDYIEINYLVDEFMKEFNTERTKNNLLLKIKKDKQLSLRLSLMKYAAVAILFVSIAYFFIDRHAQDKPQEITPVIVDSKINHGTDKAILTLEDGSEVKLTKGEEFKTKDVNSNGEEIIYDSIDENKTKLAYNYLTIPRGGQFRVLLSDGTQVWLNSKTQLKYPKNFIKGKTREVELVYGEAYFDISPSSNHDGDTFKVINTSQHIEVLGTEFNIKAYRDEAVVFTTLVEGKVTVNTEKKNQILKPSEQSILDIKTSDIDVKLVDVYNEISWKEGIFTFEKMPLSDIVKVLSRWYDIDFVFESEAIKENKFNGSLKRNLKIEEILDAIKNFNKIKDYKIDDRTIIIK</sequence>
<accession>A0A4Q9FEX6</accession>
<keyword evidence="1" id="KW-0472">Membrane</keyword>
<proteinExistence type="predicted"/>
<feature type="domain" description="FecR protein" evidence="2">
    <location>
        <begin position="176"/>
        <end position="271"/>
    </location>
</feature>
<dbReference type="OrthoDB" id="649666at2"/>
<dbReference type="Gene3D" id="3.55.50.30">
    <property type="match status" value="1"/>
</dbReference>
<dbReference type="EMBL" id="SIRT01000005">
    <property type="protein sequence ID" value="TBN03968.1"/>
    <property type="molecule type" value="Genomic_DNA"/>
</dbReference>
<evidence type="ECO:0000256" key="1">
    <source>
        <dbReference type="SAM" id="Phobius"/>
    </source>
</evidence>
<evidence type="ECO:0000259" key="3">
    <source>
        <dbReference type="Pfam" id="PF16344"/>
    </source>
</evidence>
<dbReference type="Gene3D" id="2.60.120.1440">
    <property type="match status" value="1"/>
</dbReference>
<keyword evidence="1" id="KW-0812">Transmembrane</keyword>
<dbReference type="RefSeq" id="WP_130964038.1">
    <property type="nucleotide sequence ID" value="NZ_SIRT01000005.1"/>
</dbReference>
<dbReference type="Proteomes" id="UP000291142">
    <property type="component" value="Unassembled WGS sequence"/>
</dbReference>
<dbReference type="GO" id="GO:0016989">
    <property type="term" value="F:sigma factor antagonist activity"/>
    <property type="evidence" value="ECO:0007669"/>
    <property type="project" value="TreeGrafter"/>
</dbReference>
<evidence type="ECO:0000313" key="5">
    <source>
        <dbReference type="Proteomes" id="UP000291142"/>
    </source>
</evidence>
<comment type="caution">
    <text evidence="4">The sequence shown here is derived from an EMBL/GenBank/DDBJ whole genome shotgun (WGS) entry which is preliminary data.</text>
</comment>
<dbReference type="Pfam" id="PF04773">
    <property type="entry name" value="FecR"/>
    <property type="match status" value="1"/>
</dbReference>
<dbReference type="PANTHER" id="PTHR30273:SF2">
    <property type="entry name" value="PROTEIN FECR"/>
    <property type="match status" value="1"/>
</dbReference>
<dbReference type="InterPro" id="IPR012373">
    <property type="entry name" value="Ferrdict_sens_TM"/>
</dbReference>
<evidence type="ECO:0000259" key="2">
    <source>
        <dbReference type="Pfam" id="PF04773"/>
    </source>
</evidence>
<feature type="domain" description="Protein FecR C-terminal" evidence="3">
    <location>
        <begin position="315"/>
        <end position="384"/>
    </location>
</feature>
<dbReference type="InterPro" id="IPR032508">
    <property type="entry name" value="FecR_C"/>
</dbReference>